<accession>A0ABX0UN49</accession>
<evidence type="ECO:0000313" key="2">
    <source>
        <dbReference type="Proteomes" id="UP001179181"/>
    </source>
</evidence>
<dbReference type="Proteomes" id="UP001179181">
    <property type="component" value="Unassembled WGS sequence"/>
</dbReference>
<gene>
    <name evidence="1" type="ORF">FHS68_003534</name>
</gene>
<comment type="caution">
    <text evidence="1">The sequence shown here is derived from an EMBL/GenBank/DDBJ whole genome shotgun (WGS) entry which is preliminary data.</text>
</comment>
<protein>
    <submittedName>
        <fullName evidence="1">Uncharacterized protein</fullName>
    </submittedName>
</protein>
<dbReference type="RefSeq" id="WP_167272378.1">
    <property type="nucleotide sequence ID" value="NZ_JAASQJ010000003.1"/>
</dbReference>
<evidence type="ECO:0000313" key="1">
    <source>
        <dbReference type="EMBL" id="NIJ54352.1"/>
    </source>
</evidence>
<name>A0ABX0UN49_9BACT</name>
<keyword evidence="2" id="KW-1185">Reference proteome</keyword>
<sequence length="57" mass="6415">MAAPEGRGSRAIQHMQFFKILNIGETQPIIFGNNMVPITFVKMPHTYGRQKIALKEG</sequence>
<organism evidence="1 2">
    <name type="scientific">Dyadobacter arcticus</name>
    <dbReference type="NCBI Taxonomy" id="1078754"/>
    <lineage>
        <taxon>Bacteria</taxon>
        <taxon>Pseudomonadati</taxon>
        <taxon>Bacteroidota</taxon>
        <taxon>Cytophagia</taxon>
        <taxon>Cytophagales</taxon>
        <taxon>Spirosomataceae</taxon>
        <taxon>Dyadobacter</taxon>
    </lineage>
</organism>
<reference evidence="1 2" key="1">
    <citation type="submission" date="2020-03" db="EMBL/GenBank/DDBJ databases">
        <title>Genomic Encyclopedia of Type Strains, Phase IV (KMG-IV): sequencing the most valuable type-strain genomes for metagenomic binning, comparative biology and taxonomic classification.</title>
        <authorList>
            <person name="Goeker M."/>
        </authorList>
    </citation>
    <scope>NUCLEOTIDE SEQUENCE [LARGE SCALE GENOMIC DNA]</scope>
    <source>
        <strain evidence="1 2">DSM 102865</strain>
    </source>
</reference>
<proteinExistence type="predicted"/>
<dbReference type="EMBL" id="JAASQJ010000003">
    <property type="protein sequence ID" value="NIJ54352.1"/>
    <property type="molecule type" value="Genomic_DNA"/>
</dbReference>